<reference evidence="1" key="1">
    <citation type="submission" date="2018-10" db="EMBL/GenBank/DDBJ databases">
        <title>Hidden diversity of soil giant viruses.</title>
        <authorList>
            <person name="Schulz F."/>
            <person name="Alteio L."/>
            <person name="Goudeau D."/>
            <person name="Ryan E.M."/>
            <person name="Malmstrom R.R."/>
            <person name="Blanchard J."/>
            <person name="Woyke T."/>
        </authorList>
    </citation>
    <scope>NUCLEOTIDE SEQUENCE</scope>
    <source>
        <strain evidence="1">HOV1</strain>
    </source>
</reference>
<evidence type="ECO:0000313" key="1">
    <source>
        <dbReference type="EMBL" id="AYV82023.1"/>
    </source>
</evidence>
<accession>A0A3G5A865</accession>
<gene>
    <name evidence="1" type="ORF">Homavirus3_1</name>
</gene>
<sequence length="82" mass="9866">MDLFDKIDRLSKSNEEILDRCDRYMFSNLLPWWSIERMIDRYCKNIVLRPTNYIYNNHMACGTTSAALMDLNPFNQSYYVNL</sequence>
<name>A0A3G5A865_9VIRU</name>
<dbReference type="EMBL" id="MK072334">
    <property type="protein sequence ID" value="AYV82023.1"/>
    <property type="molecule type" value="Genomic_DNA"/>
</dbReference>
<feature type="non-terminal residue" evidence="1">
    <location>
        <position position="82"/>
    </location>
</feature>
<protein>
    <submittedName>
        <fullName evidence="1">Uncharacterized protein</fullName>
    </submittedName>
</protein>
<organism evidence="1">
    <name type="scientific">Homavirus sp</name>
    <dbReference type="NCBI Taxonomy" id="2487769"/>
    <lineage>
        <taxon>Viruses</taxon>
        <taxon>Varidnaviria</taxon>
        <taxon>Bamfordvirae</taxon>
        <taxon>Nucleocytoviricota</taxon>
        <taxon>Megaviricetes</taxon>
        <taxon>Imitervirales</taxon>
        <taxon>Mimiviridae</taxon>
        <taxon>Klosneuvirinae</taxon>
    </lineage>
</organism>
<proteinExistence type="predicted"/>